<evidence type="ECO:0000256" key="1">
    <source>
        <dbReference type="ARBA" id="ARBA00004123"/>
    </source>
</evidence>
<evidence type="ECO:0000259" key="8">
    <source>
        <dbReference type="PROSITE" id="PS50048"/>
    </source>
</evidence>
<dbReference type="GO" id="GO:0009100">
    <property type="term" value="P:glycoprotein metabolic process"/>
    <property type="evidence" value="ECO:0007669"/>
    <property type="project" value="UniProtKB-ARBA"/>
</dbReference>
<dbReference type="PANTHER" id="PTHR31001">
    <property type="entry name" value="UNCHARACTERIZED TRANSCRIPTIONAL REGULATORY PROTEIN"/>
    <property type="match status" value="1"/>
</dbReference>
<evidence type="ECO:0000313" key="9">
    <source>
        <dbReference type="EMBL" id="QKX53487.1"/>
    </source>
</evidence>
<dbReference type="GO" id="GO:0003677">
    <property type="term" value="F:DNA binding"/>
    <property type="evidence" value="ECO:0007669"/>
    <property type="project" value="UniProtKB-KW"/>
</dbReference>
<dbReference type="GO" id="GO:0008270">
    <property type="term" value="F:zinc ion binding"/>
    <property type="evidence" value="ECO:0007669"/>
    <property type="project" value="InterPro"/>
</dbReference>
<dbReference type="Pfam" id="PF04991">
    <property type="entry name" value="LicD"/>
    <property type="match status" value="1"/>
</dbReference>
<organism evidence="9 10">
    <name type="scientific">Talaromyces rugulosus</name>
    <name type="common">Penicillium rugulosum</name>
    <dbReference type="NCBI Taxonomy" id="121627"/>
    <lineage>
        <taxon>Eukaryota</taxon>
        <taxon>Fungi</taxon>
        <taxon>Dikarya</taxon>
        <taxon>Ascomycota</taxon>
        <taxon>Pezizomycotina</taxon>
        <taxon>Eurotiomycetes</taxon>
        <taxon>Eurotiomycetidae</taxon>
        <taxon>Eurotiales</taxon>
        <taxon>Trichocomaceae</taxon>
        <taxon>Talaromyces</taxon>
        <taxon>Talaromyces sect. Islandici</taxon>
    </lineage>
</organism>
<dbReference type="GO" id="GO:0006351">
    <property type="term" value="P:DNA-templated transcription"/>
    <property type="evidence" value="ECO:0007669"/>
    <property type="project" value="InterPro"/>
</dbReference>
<name>A0A7H8QHN8_TALRU</name>
<keyword evidence="5" id="KW-0804">Transcription</keyword>
<evidence type="ECO:0000256" key="7">
    <source>
        <dbReference type="SAM" id="MobiDB-lite"/>
    </source>
</evidence>
<dbReference type="PROSITE" id="PS00463">
    <property type="entry name" value="ZN2_CY6_FUNGAL_1"/>
    <property type="match status" value="1"/>
</dbReference>
<dbReference type="GO" id="GO:0000981">
    <property type="term" value="F:DNA-binding transcription factor activity, RNA polymerase II-specific"/>
    <property type="evidence" value="ECO:0007669"/>
    <property type="project" value="InterPro"/>
</dbReference>
<evidence type="ECO:0000256" key="6">
    <source>
        <dbReference type="ARBA" id="ARBA00023242"/>
    </source>
</evidence>
<evidence type="ECO:0000256" key="3">
    <source>
        <dbReference type="ARBA" id="ARBA00023015"/>
    </source>
</evidence>
<feature type="compositionally biased region" description="Low complexity" evidence="7">
    <location>
        <begin position="320"/>
        <end position="376"/>
    </location>
</feature>
<dbReference type="OrthoDB" id="435881at2759"/>
<evidence type="ECO:0000256" key="2">
    <source>
        <dbReference type="ARBA" id="ARBA00022723"/>
    </source>
</evidence>
<dbReference type="Gene3D" id="4.10.240.10">
    <property type="entry name" value="Zn(2)-C6 fungal-type DNA-binding domain"/>
    <property type="match status" value="1"/>
</dbReference>
<evidence type="ECO:0000313" key="10">
    <source>
        <dbReference type="Proteomes" id="UP000509510"/>
    </source>
</evidence>
<dbReference type="AlphaFoldDB" id="A0A7H8QHN8"/>
<feature type="region of interest" description="Disordered" evidence="7">
    <location>
        <begin position="281"/>
        <end position="377"/>
    </location>
</feature>
<accession>A0A7H8QHN8</accession>
<comment type="subcellular location">
    <subcellularLocation>
        <location evidence="1">Nucleus</location>
    </subcellularLocation>
</comment>
<evidence type="ECO:0000256" key="5">
    <source>
        <dbReference type="ARBA" id="ARBA00023163"/>
    </source>
</evidence>
<dbReference type="SMART" id="SM00066">
    <property type="entry name" value="GAL4"/>
    <property type="match status" value="1"/>
</dbReference>
<dbReference type="RefSeq" id="XP_035339666.1">
    <property type="nucleotide sequence ID" value="XM_035483773.1"/>
</dbReference>
<dbReference type="CDD" id="cd00067">
    <property type="entry name" value="GAL4"/>
    <property type="match status" value="1"/>
</dbReference>
<feature type="region of interest" description="Disordered" evidence="7">
    <location>
        <begin position="1038"/>
        <end position="1067"/>
    </location>
</feature>
<dbReference type="InterPro" id="IPR050613">
    <property type="entry name" value="Sec_Metabolite_Reg"/>
</dbReference>
<dbReference type="KEGG" id="trg:TRUGW13939_00566"/>
<dbReference type="SUPFAM" id="SSF57701">
    <property type="entry name" value="Zn2/Cys6 DNA-binding domain"/>
    <property type="match status" value="1"/>
</dbReference>
<feature type="compositionally biased region" description="Low complexity" evidence="7">
    <location>
        <begin position="456"/>
        <end position="471"/>
    </location>
</feature>
<dbReference type="InterPro" id="IPR007074">
    <property type="entry name" value="LicD/FKTN/FKRP_NTP_transf"/>
</dbReference>
<dbReference type="EMBL" id="CP055898">
    <property type="protein sequence ID" value="QKX53487.1"/>
    <property type="molecule type" value="Genomic_DNA"/>
</dbReference>
<dbReference type="Pfam" id="PF00172">
    <property type="entry name" value="Zn_clus"/>
    <property type="match status" value="1"/>
</dbReference>
<keyword evidence="10" id="KW-1185">Reference proteome</keyword>
<dbReference type="GO" id="GO:0005634">
    <property type="term" value="C:nucleus"/>
    <property type="evidence" value="ECO:0007669"/>
    <property type="project" value="UniProtKB-SubCell"/>
</dbReference>
<dbReference type="PANTHER" id="PTHR31001:SF50">
    <property type="entry name" value="ZN(II)2CYS6 TRANSCRIPTION FACTOR (EUROFUNG)"/>
    <property type="match status" value="1"/>
</dbReference>
<dbReference type="Pfam" id="PF04082">
    <property type="entry name" value="Fungal_trans"/>
    <property type="match status" value="1"/>
</dbReference>
<keyword evidence="4" id="KW-0238">DNA-binding</keyword>
<keyword evidence="3" id="KW-0805">Transcription regulation</keyword>
<dbReference type="GeneID" id="55988079"/>
<keyword evidence="2" id="KW-0479">Metal-binding</keyword>
<evidence type="ECO:0000256" key="4">
    <source>
        <dbReference type="ARBA" id="ARBA00023125"/>
    </source>
</evidence>
<gene>
    <name evidence="9" type="ORF">TRUGW13939_00566</name>
</gene>
<dbReference type="CDD" id="cd12148">
    <property type="entry name" value="fungal_TF_MHR"/>
    <property type="match status" value="1"/>
</dbReference>
<feature type="region of interest" description="Disordered" evidence="7">
    <location>
        <begin position="453"/>
        <end position="496"/>
    </location>
</feature>
<dbReference type="InterPro" id="IPR036864">
    <property type="entry name" value="Zn2-C6_fun-type_DNA-bd_sf"/>
</dbReference>
<dbReference type="InterPro" id="IPR007219">
    <property type="entry name" value="XnlR_reg_dom"/>
</dbReference>
<sequence length="1188" mass="132618">MASVAGSVAADANFMSVRTQLAKDWSGKGGDPGDKYFHESTFHPHYDGRFASQALPEEESLPHLISLVQTYLATMNDLGVETWIMHGSLLGWWWNQKILPWDSDLDVQISESGMHFLGDYYNMTEHHYDIPNVPEGRTYMLEINPNYVIRTTDDRSNLIDARWIDTSSGLFIDITAVRADDENRKNGNPGALMCKDSHRYDESDIFPLRESVYEGINVKIPYQYAKLLSGEYGGRSLTNAKFAGHTFVEEAQLWIKDEYVSRCFSNNCNANLDNSQVETFKQNAQEADRELTTSVAGRAREQAKAMSSSNDSPNAPMYMTPSTTSASPPSNNGASASAPAPISAGTGNSSNNSATVASPSLTSKPATTTTTANADSRLNPRSCVTCRRRKVRCNKREPCSNCVKAGIDCIFPGPGRAPRKQRRPPDAELLSRLRRLEGVVESLGGPASIDQLISNQQQQQQQKTTTTNATTPGRSTSLQDGVAETGNLDEDDPKNAHMRRDGIEELGRLVIDDTKSRYVSNRFWASLGDQIEELQDILDHSSDEEEDYPSPGESVKSGSRNHDAFIFGYSSVASSLRNYHPTPTQAFVLWKTYEQNVAPLLTVVHKPTIRNIIIEAATNLESLDKNTEALAFSVYLSAVISMTPEQCMTELGEDREGAISRFRFATEQGMARANLLNSQNITLLQAAVMFLSCIRRQDDSRFVWTLSAVILRLASGLGLHRDGTHFGLSPFETEMRRRLWWNICILDVRAAEDHGTDPMINDMIYDTHLPLNINDDDICPDSKTTPVEKTGCTDMTFALIRCEVTLAYRRLTYIPPGAVSLPANLQDREALIERLHNRLNDRYIRHCDMQIPLQWVCATVARLIVAKLWLIVHQPLNKHESSRLSNEGRNKLLLTSIEVIEFSRLLETNENTTRWSWLFVSYNQWHAVAFVLAELCVRPLCPGVDRAWLAVNSTFRDWERQGLSKKAPLWRPLSQLMKKATNFRKKQLEELRSKYGSNPLVSQSEASSAIPTTTTIPTNIPSVVEFGRLPHPVAASQLGTPSLVSTSSPPVNDTPAHEQPFGLSNSSTAGFSLDLNKGMPELLEDMLPAHSMTQGWQDLSMNNDASASFNPYNNNNMTTVNNGFAPPSAFSFPAQQQQQQQQVDATNMFETPVNWDQFDDVMRDFQLELTQGVGEGENVMGNMHMDFF</sequence>
<dbReference type="PROSITE" id="PS50048">
    <property type="entry name" value="ZN2_CY6_FUNGAL_2"/>
    <property type="match status" value="1"/>
</dbReference>
<dbReference type="SMART" id="SM00906">
    <property type="entry name" value="Fungal_trans"/>
    <property type="match status" value="1"/>
</dbReference>
<reference evidence="10" key="1">
    <citation type="submission" date="2020-06" db="EMBL/GenBank/DDBJ databases">
        <title>A chromosome-scale genome assembly of Talaromyces rugulosus W13939.</title>
        <authorList>
            <person name="Wang B."/>
            <person name="Guo L."/>
            <person name="Ye K."/>
            <person name="Wang L."/>
        </authorList>
    </citation>
    <scope>NUCLEOTIDE SEQUENCE [LARGE SCALE GENOMIC DNA]</scope>
    <source>
        <strain evidence="10">W13939</strain>
    </source>
</reference>
<proteinExistence type="predicted"/>
<dbReference type="Proteomes" id="UP000509510">
    <property type="component" value="Chromosome I"/>
</dbReference>
<dbReference type="InterPro" id="IPR001138">
    <property type="entry name" value="Zn2Cys6_DnaBD"/>
</dbReference>
<feature type="compositionally biased region" description="Low complexity" evidence="7">
    <location>
        <begin position="1040"/>
        <end position="1051"/>
    </location>
</feature>
<feature type="domain" description="Zn(2)-C6 fungal-type" evidence="8">
    <location>
        <begin position="382"/>
        <end position="411"/>
    </location>
</feature>
<protein>
    <recommendedName>
        <fullName evidence="8">Zn(2)-C6 fungal-type domain-containing protein</fullName>
    </recommendedName>
</protein>
<keyword evidence="6" id="KW-0539">Nucleus</keyword>